<reference evidence="1 2" key="2">
    <citation type="submission" date="2019-05" db="EMBL/GenBank/DDBJ databases">
        <authorList>
            <person name="Suflita J.M."/>
            <person name="Marks C.R."/>
        </authorList>
    </citation>
    <scope>NUCLEOTIDE SEQUENCE [LARGE SCALE GENOMIC DNA]</scope>
    <source>
        <strain evidence="1 2">ALDC</strain>
    </source>
</reference>
<organism evidence="1 2">
    <name type="scientific">Desulfoglaeba alkanexedens ALDC</name>
    <dbReference type="NCBI Taxonomy" id="980445"/>
    <lineage>
        <taxon>Bacteria</taxon>
        <taxon>Pseudomonadati</taxon>
        <taxon>Thermodesulfobacteriota</taxon>
        <taxon>Syntrophobacteria</taxon>
        <taxon>Syntrophobacterales</taxon>
        <taxon>Syntrophobacteraceae</taxon>
        <taxon>Desulfoglaeba</taxon>
    </lineage>
</organism>
<dbReference type="KEGG" id="dax:FDQ92_06405"/>
<accession>A0A4P8L226</accession>
<keyword evidence="2" id="KW-1185">Reference proteome</keyword>
<proteinExistence type="predicted"/>
<dbReference type="RefSeq" id="WP_137423809.1">
    <property type="nucleotide sequence ID" value="NZ_CP040098.1"/>
</dbReference>
<reference evidence="1 2" key="1">
    <citation type="submission" date="2019-05" db="EMBL/GenBank/DDBJ databases">
        <title>The Complete Genome Sequence of the n-alkane-degrading Desulfoglaeba alkanexedens ALDC reveals multiple alkylsuccinate synthase gene clusters.</title>
        <authorList>
            <person name="Callaghan A.V."/>
            <person name="Davidova I.A."/>
            <person name="Duncan K.E."/>
            <person name="Morris B."/>
            <person name="McInerney M.J."/>
        </authorList>
    </citation>
    <scope>NUCLEOTIDE SEQUENCE [LARGE SCALE GENOMIC DNA]</scope>
    <source>
        <strain evidence="1 2">ALDC</strain>
    </source>
</reference>
<dbReference type="EMBL" id="CP040098">
    <property type="protein sequence ID" value="QCQ21840.1"/>
    <property type="molecule type" value="Genomic_DNA"/>
</dbReference>
<evidence type="ECO:0000313" key="1">
    <source>
        <dbReference type="EMBL" id="QCQ21840.1"/>
    </source>
</evidence>
<gene>
    <name evidence="1" type="ORF">FDQ92_06405</name>
</gene>
<dbReference type="AlphaFoldDB" id="A0A4P8L226"/>
<name>A0A4P8L226_9BACT</name>
<dbReference type="OrthoDB" id="1121317at2"/>
<dbReference type="Proteomes" id="UP000298602">
    <property type="component" value="Chromosome"/>
</dbReference>
<sequence>MQFERIRVATRDHYRGSQEPQAFWWRERHYPLIEIMDRWYEGRLDAQRVPMRYFKVKTASGEVFILRYHELFCAWSLLVPGRCGDGACSSPFGPEEHHAPAPGT</sequence>
<protein>
    <submittedName>
        <fullName evidence="1">Uncharacterized protein</fullName>
    </submittedName>
</protein>
<evidence type="ECO:0000313" key="2">
    <source>
        <dbReference type="Proteomes" id="UP000298602"/>
    </source>
</evidence>